<sequence length="59" mass="6493">MSLQVLPFLEVFKDLSAGNVKTPQSEFLREGSIPVVDQGQQLIAGYVNDKSRICQGNRA</sequence>
<dbReference type="EMBL" id="FNNH01000020">
    <property type="protein sequence ID" value="SDW65245.1"/>
    <property type="molecule type" value="Genomic_DNA"/>
</dbReference>
<evidence type="ECO:0000313" key="1">
    <source>
        <dbReference type="EMBL" id="SDW65245.1"/>
    </source>
</evidence>
<proteinExistence type="predicted"/>
<dbReference type="AlphaFoldDB" id="A0A1H2VAD5"/>
<gene>
    <name evidence="1" type="ORF">SAMN05421882_102044</name>
</gene>
<accession>A0A1H2VAD5</accession>
<dbReference type="RefSeq" id="WP_074667092.1">
    <property type="nucleotide sequence ID" value="NZ_FNNH01000020.1"/>
</dbReference>
<protein>
    <submittedName>
        <fullName evidence="1">Uncharacterized protein</fullName>
    </submittedName>
</protein>
<name>A0A1H2VAD5_9PROT</name>
<evidence type="ECO:0000313" key="2">
    <source>
        <dbReference type="Proteomes" id="UP000183454"/>
    </source>
</evidence>
<organism evidence="1 2">
    <name type="scientific">Nitrosomonas communis</name>
    <dbReference type="NCBI Taxonomy" id="44574"/>
    <lineage>
        <taxon>Bacteria</taxon>
        <taxon>Pseudomonadati</taxon>
        <taxon>Pseudomonadota</taxon>
        <taxon>Betaproteobacteria</taxon>
        <taxon>Nitrosomonadales</taxon>
        <taxon>Nitrosomonadaceae</taxon>
        <taxon>Nitrosomonas</taxon>
    </lineage>
</organism>
<reference evidence="1 2" key="1">
    <citation type="submission" date="2016-10" db="EMBL/GenBank/DDBJ databases">
        <authorList>
            <person name="de Groot N.N."/>
        </authorList>
    </citation>
    <scope>NUCLEOTIDE SEQUENCE [LARGE SCALE GENOMIC DNA]</scope>
    <source>
        <strain evidence="1 2">Nm110</strain>
    </source>
</reference>
<dbReference type="Proteomes" id="UP000183454">
    <property type="component" value="Unassembled WGS sequence"/>
</dbReference>